<keyword evidence="4 5" id="KW-0408">Iron</keyword>
<feature type="transmembrane region" description="Helical" evidence="7">
    <location>
        <begin position="20"/>
        <end position="44"/>
    </location>
</feature>
<keyword evidence="6" id="KW-0503">Monooxygenase</keyword>
<evidence type="ECO:0000256" key="3">
    <source>
        <dbReference type="ARBA" id="ARBA00022723"/>
    </source>
</evidence>
<evidence type="ECO:0000256" key="2">
    <source>
        <dbReference type="ARBA" id="ARBA00022617"/>
    </source>
</evidence>
<dbReference type="PRINTS" id="PR00385">
    <property type="entry name" value="P450"/>
</dbReference>
<dbReference type="Pfam" id="PF00067">
    <property type="entry name" value="p450"/>
    <property type="match status" value="1"/>
</dbReference>
<dbReference type="InterPro" id="IPR050121">
    <property type="entry name" value="Cytochrome_P450_monoxygenase"/>
</dbReference>
<dbReference type="InterPro" id="IPR002401">
    <property type="entry name" value="Cyt_P450_E_grp-I"/>
</dbReference>
<dbReference type="PANTHER" id="PTHR24305:SF147">
    <property type="entry name" value="P450, PUTATIVE (EUROFUNG)-RELATED"/>
    <property type="match status" value="1"/>
</dbReference>
<comment type="similarity">
    <text evidence="6">Belongs to the cytochrome P450 family.</text>
</comment>
<evidence type="ECO:0000313" key="9">
    <source>
        <dbReference type="Proteomes" id="UP001301958"/>
    </source>
</evidence>
<dbReference type="PROSITE" id="PS00086">
    <property type="entry name" value="CYTOCHROME_P450"/>
    <property type="match status" value="1"/>
</dbReference>
<keyword evidence="6" id="KW-0560">Oxidoreductase</keyword>
<dbReference type="GO" id="GO:0004497">
    <property type="term" value="F:monooxygenase activity"/>
    <property type="evidence" value="ECO:0007669"/>
    <property type="project" value="UniProtKB-KW"/>
</dbReference>
<comment type="cofactor">
    <cofactor evidence="1 5">
        <name>heme</name>
        <dbReference type="ChEBI" id="CHEBI:30413"/>
    </cofactor>
</comment>
<dbReference type="AlphaFoldDB" id="A0AAN7BSC6"/>
<feature type="binding site" description="axial binding residue" evidence="5">
    <location>
        <position position="466"/>
    </location>
    <ligand>
        <name>heme</name>
        <dbReference type="ChEBI" id="CHEBI:30413"/>
    </ligand>
    <ligandPart>
        <name>Fe</name>
        <dbReference type="ChEBI" id="CHEBI:18248"/>
    </ligandPart>
</feature>
<proteinExistence type="inferred from homology"/>
<dbReference type="GO" id="GO:0020037">
    <property type="term" value="F:heme binding"/>
    <property type="evidence" value="ECO:0007669"/>
    <property type="project" value="InterPro"/>
</dbReference>
<dbReference type="EMBL" id="MU865317">
    <property type="protein sequence ID" value="KAK4228582.1"/>
    <property type="molecule type" value="Genomic_DNA"/>
</dbReference>
<dbReference type="PRINTS" id="PR00463">
    <property type="entry name" value="EP450I"/>
</dbReference>
<keyword evidence="7" id="KW-1133">Transmembrane helix</keyword>
<gene>
    <name evidence="8" type="ORF">QBC38DRAFT_151096</name>
</gene>
<reference evidence="8" key="1">
    <citation type="journal article" date="2023" name="Mol. Phylogenet. Evol.">
        <title>Genome-scale phylogeny and comparative genomics of the fungal order Sordariales.</title>
        <authorList>
            <person name="Hensen N."/>
            <person name="Bonometti L."/>
            <person name="Westerberg I."/>
            <person name="Brannstrom I.O."/>
            <person name="Guillou S."/>
            <person name="Cros-Aarteil S."/>
            <person name="Calhoun S."/>
            <person name="Haridas S."/>
            <person name="Kuo A."/>
            <person name="Mondo S."/>
            <person name="Pangilinan J."/>
            <person name="Riley R."/>
            <person name="LaButti K."/>
            <person name="Andreopoulos B."/>
            <person name="Lipzen A."/>
            <person name="Chen C."/>
            <person name="Yan M."/>
            <person name="Daum C."/>
            <person name="Ng V."/>
            <person name="Clum A."/>
            <person name="Steindorff A."/>
            <person name="Ohm R.A."/>
            <person name="Martin F."/>
            <person name="Silar P."/>
            <person name="Natvig D.O."/>
            <person name="Lalanne C."/>
            <person name="Gautier V."/>
            <person name="Ament-Velasquez S.L."/>
            <person name="Kruys A."/>
            <person name="Hutchinson M.I."/>
            <person name="Powell A.J."/>
            <person name="Barry K."/>
            <person name="Miller A.N."/>
            <person name="Grigoriev I.V."/>
            <person name="Debuchy R."/>
            <person name="Gladieux P."/>
            <person name="Hiltunen Thoren M."/>
            <person name="Johannesson H."/>
        </authorList>
    </citation>
    <scope>NUCLEOTIDE SEQUENCE</scope>
    <source>
        <strain evidence="8">CBS 990.96</strain>
    </source>
</reference>
<keyword evidence="3 5" id="KW-0479">Metal-binding</keyword>
<evidence type="ECO:0000256" key="4">
    <source>
        <dbReference type="ARBA" id="ARBA00023004"/>
    </source>
</evidence>
<reference evidence="8" key="2">
    <citation type="submission" date="2023-05" db="EMBL/GenBank/DDBJ databases">
        <authorList>
            <consortium name="Lawrence Berkeley National Laboratory"/>
            <person name="Steindorff A."/>
            <person name="Hensen N."/>
            <person name="Bonometti L."/>
            <person name="Westerberg I."/>
            <person name="Brannstrom I.O."/>
            <person name="Guillou S."/>
            <person name="Cros-Aarteil S."/>
            <person name="Calhoun S."/>
            <person name="Haridas S."/>
            <person name="Kuo A."/>
            <person name="Mondo S."/>
            <person name="Pangilinan J."/>
            <person name="Riley R."/>
            <person name="Labutti K."/>
            <person name="Andreopoulos B."/>
            <person name="Lipzen A."/>
            <person name="Chen C."/>
            <person name="Yanf M."/>
            <person name="Daum C."/>
            <person name="Ng V."/>
            <person name="Clum A."/>
            <person name="Ohm R."/>
            <person name="Martin F."/>
            <person name="Silar P."/>
            <person name="Natvig D."/>
            <person name="Lalanne C."/>
            <person name="Gautier V."/>
            <person name="Ament-Velasquez S.L."/>
            <person name="Kruys A."/>
            <person name="Hutchinson M.I."/>
            <person name="Powell A.J."/>
            <person name="Barry K."/>
            <person name="Miller A.N."/>
            <person name="Grigoriev I.V."/>
            <person name="Debuchy R."/>
            <person name="Gladieux P."/>
            <person name="Thoren M.H."/>
            <person name="Johannesson H."/>
        </authorList>
    </citation>
    <scope>NUCLEOTIDE SEQUENCE</scope>
    <source>
        <strain evidence="8">CBS 990.96</strain>
    </source>
</reference>
<accession>A0AAN7BSC6</accession>
<dbReference type="PANTHER" id="PTHR24305">
    <property type="entry name" value="CYTOCHROME P450"/>
    <property type="match status" value="1"/>
</dbReference>
<dbReference type="InterPro" id="IPR001128">
    <property type="entry name" value="Cyt_P450"/>
</dbReference>
<dbReference type="GO" id="GO:0005506">
    <property type="term" value="F:iron ion binding"/>
    <property type="evidence" value="ECO:0007669"/>
    <property type="project" value="InterPro"/>
</dbReference>
<sequence length="525" mass="59835">MDSKMDVGGVPLNVETLKQLAFSPVAIVSLVGIWLGYRILVALYNISPLHPLSRFPGPKIAAVSYVYEAYYDWICEGQYTNKIRQMHERYGPIVRINPDELHCSDPLWVDEIYTGTPGRIRDKWQHQLNTGGAGPVSVTGFSTVPHELHRLRKGALSKFFSRPQMLKLEGEVLDFAEMTVNKMLRWSGKEAFDIKEALNCFTADVISQYAFGDNMGFVAQEDWTPNLATYTESFLKSAYMMRHFTPGRKMTNILPFFADYLGEDVKRVMNWMNVVIPGYITAAINDPENGRIFSELVRSKALPAEEMSMYRLSGEGFNFLLAGTETTAATLTTITFWLLAQPDTYRKLMKDLEGLTPETLKWTELEKRPYMWAVVHEALRMMPGVSQRIPRRAREEELVYTSKDGKTTYVIPRNTPIGMSAVINHYDEDLFPKPHEFIPERFIVDGEPNRQLAKYLMAFGKGTRSCLGENLAYCELYIMTALLAMRVVPRARLVDTTYEMDMKYDHDAIVPQVKNGACAARIKID</sequence>
<keyword evidence="7" id="KW-0472">Membrane</keyword>
<dbReference type="InterPro" id="IPR017972">
    <property type="entry name" value="Cyt_P450_CS"/>
</dbReference>
<keyword evidence="2 5" id="KW-0349">Heme</keyword>
<name>A0AAN7BSC6_9PEZI</name>
<evidence type="ECO:0000256" key="1">
    <source>
        <dbReference type="ARBA" id="ARBA00001971"/>
    </source>
</evidence>
<evidence type="ECO:0000256" key="7">
    <source>
        <dbReference type="SAM" id="Phobius"/>
    </source>
</evidence>
<dbReference type="InterPro" id="IPR036396">
    <property type="entry name" value="Cyt_P450_sf"/>
</dbReference>
<dbReference type="SUPFAM" id="SSF48264">
    <property type="entry name" value="Cytochrome P450"/>
    <property type="match status" value="1"/>
</dbReference>
<dbReference type="Proteomes" id="UP001301958">
    <property type="component" value="Unassembled WGS sequence"/>
</dbReference>
<dbReference type="Gene3D" id="1.10.630.10">
    <property type="entry name" value="Cytochrome P450"/>
    <property type="match status" value="1"/>
</dbReference>
<evidence type="ECO:0000256" key="6">
    <source>
        <dbReference type="RuleBase" id="RU000461"/>
    </source>
</evidence>
<protein>
    <submittedName>
        <fullName evidence="8">Cytochrome P450 E-class, group IV</fullName>
    </submittedName>
</protein>
<comment type="caution">
    <text evidence="8">The sequence shown here is derived from an EMBL/GenBank/DDBJ whole genome shotgun (WGS) entry which is preliminary data.</text>
</comment>
<evidence type="ECO:0000256" key="5">
    <source>
        <dbReference type="PIRSR" id="PIRSR602401-1"/>
    </source>
</evidence>
<dbReference type="GO" id="GO:0016705">
    <property type="term" value="F:oxidoreductase activity, acting on paired donors, with incorporation or reduction of molecular oxygen"/>
    <property type="evidence" value="ECO:0007669"/>
    <property type="project" value="InterPro"/>
</dbReference>
<evidence type="ECO:0000313" key="8">
    <source>
        <dbReference type="EMBL" id="KAK4228582.1"/>
    </source>
</evidence>
<dbReference type="CDD" id="cd11062">
    <property type="entry name" value="CYP58-like"/>
    <property type="match status" value="1"/>
</dbReference>
<organism evidence="8 9">
    <name type="scientific">Podospora fimiseda</name>
    <dbReference type="NCBI Taxonomy" id="252190"/>
    <lineage>
        <taxon>Eukaryota</taxon>
        <taxon>Fungi</taxon>
        <taxon>Dikarya</taxon>
        <taxon>Ascomycota</taxon>
        <taxon>Pezizomycotina</taxon>
        <taxon>Sordariomycetes</taxon>
        <taxon>Sordariomycetidae</taxon>
        <taxon>Sordariales</taxon>
        <taxon>Podosporaceae</taxon>
        <taxon>Podospora</taxon>
    </lineage>
</organism>
<keyword evidence="9" id="KW-1185">Reference proteome</keyword>
<keyword evidence="7" id="KW-0812">Transmembrane</keyword>